<dbReference type="GO" id="GO:0016746">
    <property type="term" value="F:acyltransferase activity"/>
    <property type="evidence" value="ECO:0007669"/>
    <property type="project" value="InterPro"/>
</dbReference>
<protein>
    <submittedName>
        <fullName evidence="1">Thiolase family protein</fullName>
    </submittedName>
</protein>
<dbReference type="AlphaFoldDB" id="T1BFK5"/>
<proteinExistence type="predicted"/>
<dbReference type="SUPFAM" id="SSF53901">
    <property type="entry name" value="Thiolase-like"/>
    <property type="match status" value="1"/>
</dbReference>
<accession>T1BFK5</accession>
<feature type="non-terminal residue" evidence="1">
    <location>
        <position position="94"/>
    </location>
</feature>
<reference evidence="1" key="2">
    <citation type="journal article" date="2014" name="ISME J.">
        <title>Microbial stratification in low pH oxic and suboxic macroscopic growths along an acid mine drainage.</title>
        <authorList>
            <person name="Mendez-Garcia C."/>
            <person name="Mesa V."/>
            <person name="Sprenger R.R."/>
            <person name="Richter M."/>
            <person name="Diez M.S."/>
            <person name="Solano J."/>
            <person name="Bargiela R."/>
            <person name="Golyshina O.V."/>
            <person name="Manteca A."/>
            <person name="Ramos J.L."/>
            <person name="Gallego J.R."/>
            <person name="Llorente I."/>
            <person name="Martins Dos Santos V.A."/>
            <person name="Jensen O.N."/>
            <person name="Pelaez A.I."/>
            <person name="Sanchez J."/>
            <person name="Ferrer M."/>
        </authorList>
    </citation>
    <scope>NUCLEOTIDE SEQUENCE</scope>
</reference>
<dbReference type="Gene3D" id="3.40.47.10">
    <property type="match status" value="1"/>
</dbReference>
<gene>
    <name evidence="1" type="ORF">B1B_10846</name>
</gene>
<name>T1BFK5_9ZZZZ</name>
<organism evidence="1">
    <name type="scientific">mine drainage metagenome</name>
    <dbReference type="NCBI Taxonomy" id="410659"/>
    <lineage>
        <taxon>unclassified sequences</taxon>
        <taxon>metagenomes</taxon>
        <taxon>ecological metagenomes</taxon>
    </lineage>
</organism>
<evidence type="ECO:0000313" key="1">
    <source>
        <dbReference type="EMBL" id="EQD51839.1"/>
    </source>
</evidence>
<comment type="caution">
    <text evidence="1">The sequence shown here is derived from an EMBL/GenBank/DDBJ whole genome shotgun (WGS) entry which is preliminary data.</text>
</comment>
<dbReference type="EMBL" id="AUZY01007028">
    <property type="protein sequence ID" value="EQD51839.1"/>
    <property type="molecule type" value="Genomic_DNA"/>
</dbReference>
<dbReference type="InterPro" id="IPR016039">
    <property type="entry name" value="Thiolase-like"/>
</dbReference>
<sequence>MHRAAIIGAGHTRFGVLEAGPRALLATAVAESFASVDRNLERNQIEEAYLATLGFGGWQIGNASTVLAEEVGLIGIPVTRIENACASGGFAIRA</sequence>
<reference evidence="1" key="1">
    <citation type="submission" date="2013-08" db="EMBL/GenBank/DDBJ databases">
        <authorList>
            <person name="Mendez C."/>
            <person name="Richter M."/>
            <person name="Ferrer M."/>
            <person name="Sanchez J."/>
        </authorList>
    </citation>
    <scope>NUCLEOTIDE SEQUENCE</scope>
</reference>